<comment type="caution">
    <text evidence="1">The sequence shown here is derived from an EMBL/GenBank/DDBJ whole genome shotgun (WGS) entry which is preliminary data.</text>
</comment>
<reference evidence="2" key="1">
    <citation type="journal article" date="2017" name="Nat. Microbiol.">
        <title>Global analysis of biosynthetic gene clusters reveals vast potential of secondary metabolite production in Penicillium species.</title>
        <authorList>
            <person name="Nielsen J.C."/>
            <person name="Grijseels S."/>
            <person name="Prigent S."/>
            <person name="Ji B."/>
            <person name="Dainat J."/>
            <person name="Nielsen K.F."/>
            <person name="Frisvad J.C."/>
            <person name="Workman M."/>
            <person name="Nielsen J."/>
        </authorList>
    </citation>
    <scope>NUCLEOTIDE SEQUENCE [LARGE SCALE GENOMIC DNA]</scope>
    <source>
        <strain evidence="2">IBT 29486</strain>
    </source>
</reference>
<dbReference type="AlphaFoldDB" id="A0A1V6R0T2"/>
<gene>
    <name evidence="1" type="ORF">PENVUL_c125G09991</name>
</gene>
<evidence type="ECO:0000313" key="2">
    <source>
        <dbReference type="Proteomes" id="UP000191518"/>
    </source>
</evidence>
<keyword evidence="2" id="KW-1185">Reference proteome</keyword>
<dbReference type="EMBL" id="MDYP01000124">
    <property type="protein sequence ID" value="OQD94981.1"/>
    <property type="molecule type" value="Genomic_DNA"/>
</dbReference>
<evidence type="ECO:0000313" key="1">
    <source>
        <dbReference type="EMBL" id="OQD94981.1"/>
    </source>
</evidence>
<sequence>MGSTQIRALCQQNENKLDILPRQQPVAIDQSYNNQSANYHGQTSLCYMPNTRGMLDDYSTVWANQYRDLNGRPTEVFEERSSIMNEATYDFVLPSQGIATKMPQPIGAMTTTYTDADCVLSTLQSYRSWPQSNINLSTLPDVLSDINPVTHAKAWNSQCATSQDGTVPMAIQSSGLYNSVVEGDVRLPYAVVYSVPF</sequence>
<dbReference type="Proteomes" id="UP000191518">
    <property type="component" value="Unassembled WGS sequence"/>
</dbReference>
<name>A0A1V6R0T2_9EURO</name>
<protein>
    <submittedName>
        <fullName evidence="1">Uncharacterized protein</fullName>
    </submittedName>
</protein>
<accession>A0A1V6R0T2</accession>
<organism evidence="1 2">
    <name type="scientific">Penicillium vulpinum</name>
    <dbReference type="NCBI Taxonomy" id="29845"/>
    <lineage>
        <taxon>Eukaryota</taxon>
        <taxon>Fungi</taxon>
        <taxon>Dikarya</taxon>
        <taxon>Ascomycota</taxon>
        <taxon>Pezizomycotina</taxon>
        <taxon>Eurotiomycetes</taxon>
        <taxon>Eurotiomycetidae</taxon>
        <taxon>Eurotiales</taxon>
        <taxon>Aspergillaceae</taxon>
        <taxon>Penicillium</taxon>
    </lineage>
</organism>
<proteinExistence type="predicted"/>